<dbReference type="PANTHER" id="PTHR31796:SF2">
    <property type="entry name" value="SUZ DOMAIN-CONTAINING PROTEIN 1"/>
    <property type="match status" value="1"/>
</dbReference>
<dbReference type="AlphaFoldDB" id="A0A7K6SBR7"/>
<gene>
    <name evidence="3" type="primary">Szrd1_1</name>
    <name evidence="3" type="ORF">RHYJUB_R14645</name>
</gene>
<dbReference type="Proteomes" id="UP000570016">
    <property type="component" value="Unassembled WGS sequence"/>
</dbReference>
<feature type="compositionally biased region" description="Basic and acidic residues" evidence="1">
    <location>
        <begin position="70"/>
        <end position="81"/>
    </location>
</feature>
<feature type="compositionally biased region" description="Basic and acidic residues" evidence="1">
    <location>
        <begin position="89"/>
        <end position="109"/>
    </location>
</feature>
<feature type="non-terminal residue" evidence="3">
    <location>
        <position position="119"/>
    </location>
</feature>
<dbReference type="InterPro" id="IPR039228">
    <property type="entry name" value="SZRD1"/>
</dbReference>
<organism evidence="3 4">
    <name type="scientific">Rhynochetos jubatus</name>
    <name type="common">kagu</name>
    <dbReference type="NCBI Taxonomy" id="54386"/>
    <lineage>
        <taxon>Eukaryota</taxon>
        <taxon>Metazoa</taxon>
        <taxon>Chordata</taxon>
        <taxon>Craniata</taxon>
        <taxon>Vertebrata</taxon>
        <taxon>Euteleostomi</taxon>
        <taxon>Archelosauria</taxon>
        <taxon>Archosauria</taxon>
        <taxon>Dinosauria</taxon>
        <taxon>Saurischia</taxon>
        <taxon>Theropoda</taxon>
        <taxon>Coelurosauria</taxon>
        <taxon>Aves</taxon>
        <taxon>Neognathae</taxon>
        <taxon>Neoaves</taxon>
        <taxon>Phaethontimorphae</taxon>
        <taxon>Eurypygiformes</taxon>
        <taxon>Rhynochetidae</taxon>
        <taxon>Rhynochetos</taxon>
    </lineage>
</organism>
<evidence type="ECO:0000259" key="2">
    <source>
        <dbReference type="PROSITE" id="PS51673"/>
    </source>
</evidence>
<comment type="caution">
    <text evidence="3">The sequence shown here is derived from an EMBL/GenBank/DDBJ whole genome shotgun (WGS) entry which is preliminary data.</text>
</comment>
<proteinExistence type="predicted"/>
<name>A0A7K6SBR7_9AVES</name>
<sequence length="119" mass="13614">DRWLEKKLKIIQKETRNSKSPPQVPIVIQDDSLHSGPPPQIWIFQRLTTNGMLSNPNSASRLAFPVKSSAQRETEYTEARKQILGSRSPEAEQVKPILDRLTRISRTEGTRQPNNVTRQ</sequence>
<feature type="region of interest" description="Disordered" evidence="1">
    <location>
        <begin position="70"/>
        <end position="119"/>
    </location>
</feature>
<accession>A0A7K6SBR7</accession>
<reference evidence="3 4" key="1">
    <citation type="submission" date="2019-09" db="EMBL/GenBank/DDBJ databases">
        <title>Bird 10,000 Genomes (B10K) Project - Family phase.</title>
        <authorList>
            <person name="Zhang G."/>
        </authorList>
    </citation>
    <scope>NUCLEOTIDE SEQUENCE [LARGE SCALE GENOMIC DNA]</scope>
    <source>
        <strain evidence="3">B10K-DU-029-58</strain>
        <tissue evidence="3">Muscle</tissue>
    </source>
</reference>
<dbReference type="PANTHER" id="PTHR31796">
    <property type="entry name" value="SUZ DOMAIN-CONTAINING PROTEIN 1"/>
    <property type="match status" value="1"/>
</dbReference>
<dbReference type="OrthoDB" id="5373615at2759"/>
<dbReference type="EMBL" id="VZRY01005693">
    <property type="protein sequence ID" value="NWW95069.1"/>
    <property type="molecule type" value="Genomic_DNA"/>
</dbReference>
<keyword evidence="4" id="KW-1185">Reference proteome</keyword>
<dbReference type="PROSITE" id="PS51673">
    <property type="entry name" value="SUZ"/>
    <property type="match status" value="1"/>
</dbReference>
<evidence type="ECO:0000313" key="4">
    <source>
        <dbReference type="Proteomes" id="UP000570016"/>
    </source>
</evidence>
<feature type="non-terminal residue" evidence="3">
    <location>
        <position position="1"/>
    </location>
</feature>
<evidence type="ECO:0000313" key="3">
    <source>
        <dbReference type="EMBL" id="NWW95069.1"/>
    </source>
</evidence>
<feature type="domain" description="SUZ" evidence="2">
    <location>
        <begin position="19"/>
        <end position="88"/>
    </location>
</feature>
<evidence type="ECO:0000256" key="1">
    <source>
        <dbReference type="SAM" id="MobiDB-lite"/>
    </source>
</evidence>
<feature type="compositionally biased region" description="Polar residues" evidence="1">
    <location>
        <begin position="110"/>
        <end position="119"/>
    </location>
</feature>
<dbReference type="InterPro" id="IPR024771">
    <property type="entry name" value="SUZ"/>
</dbReference>
<protein>
    <submittedName>
        <fullName evidence="3">SZRD1 protein</fullName>
    </submittedName>
</protein>